<dbReference type="Proteomes" id="UP001311915">
    <property type="component" value="Unassembled WGS sequence"/>
</dbReference>
<sequence>MEAKTIAILQALRYCNRNNLQNIIVETDSLGITKMLRQEWRIPWGIQEIQELQQHAQAHIQHVFREANNLADKLANEACDLEGKIQTQTYQQLSGACKGILNTDKAQISSLRIRTRKITVHGQYHE</sequence>
<dbReference type="Gene3D" id="3.30.420.10">
    <property type="entry name" value="Ribonuclease H-like superfamily/Ribonuclease H"/>
    <property type="match status" value="1"/>
</dbReference>
<keyword evidence="3" id="KW-1185">Reference proteome</keyword>
<dbReference type="GO" id="GO:0004523">
    <property type="term" value="F:RNA-DNA hybrid ribonuclease activity"/>
    <property type="evidence" value="ECO:0007669"/>
    <property type="project" value="InterPro"/>
</dbReference>
<evidence type="ECO:0000313" key="3">
    <source>
        <dbReference type="Proteomes" id="UP001311915"/>
    </source>
</evidence>
<dbReference type="InterPro" id="IPR036397">
    <property type="entry name" value="RNaseH_sf"/>
</dbReference>
<dbReference type="Pfam" id="PF13456">
    <property type="entry name" value="RVT_3"/>
    <property type="match status" value="1"/>
</dbReference>
<dbReference type="AlphaFoldDB" id="A0AAV9LFW0"/>
<dbReference type="CDD" id="cd06222">
    <property type="entry name" value="RNase_H_like"/>
    <property type="match status" value="1"/>
</dbReference>
<dbReference type="InterPro" id="IPR012337">
    <property type="entry name" value="RNaseH-like_sf"/>
</dbReference>
<dbReference type="PANTHER" id="PTHR47723">
    <property type="entry name" value="OS05G0353850 PROTEIN"/>
    <property type="match status" value="1"/>
</dbReference>
<gene>
    <name evidence="2" type="ORF">R3W88_027360</name>
</gene>
<feature type="domain" description="RNase H type-1" evidence="1">
    <location>
        <begin position="2"/>
        <end position="78"/>
    </location>
</feature>
<accession>A0AAV9LFW0</accession>
<dbReference type="PANTHER" id="PTHR47723:SF24">
    <property type="entry name" value="RNASE H TYPE-1 DOMAIN-CONTAINING PROTEIN"/>
    <property type="match status" value="1"/>
</dbReference>
<dbReference type="InterPro" id="IPR002156">
    <property type="entry name" value="RNaseH_domain"/>
</dbReference>
<dbReference type="InterPro" id="IPR044730">
    <property type="entry name" value="RNase_H-like_dom_plant"/>
</dbReference>
<name>A0AAV9LFW0_9SOLN</name>
<evidence type="ECO:0000313" key="2">
    <source>
        <dbReference type="EMBL" id="KAK4724581.1"/>
    </source>
</evidence>
<reference evidence="2 3" key="1">
    <citation type="submission" date="2023-10" db="EMBL/GenBank/DDBJ databases">
        <title>Genome-Wide Identification Analysis in wild type Solanum Pinnatisectum Reveals Some Genes Defensing Phytophthora Infestans.</title>
        <authorList>
            <person name="Sun C."/>
        </authorList>
    </citation>
    <scope>NUCLEOTIDE SEQUENCE [LARGE SCALE GENOMIC DNA]</scope>
    <source>
        <strain evidence="2">LQN</strain>
        <tissue evidence="2">Leaf</tissue>
    </source>
</reference>
<evidence type="ECO:0000259" key="1">
    <source>
        <dbReference type="Pfam" id="PF13456"/>
    </source>
</evidence>
<dbReference type="InterPro" id="IPR053151">
    <property type="entry name" value="RNase_H-like"/>
</dbReference>
<dbReference type="EMBL" id="JAWPEI010000006">
    <property type="protein sequence ID" value="KAK4724581.1"/>
    <property type="molecule type" value="Genomic_DNA"/>
</dbReference>
<dbReference type="SUPFAM" id="SSF53098">
    <property type="entry name" value="Ribonuclease H-like"/>
    <property type="match status" value="1"/>
</dbReference>
<dbReference type="GO" id="GO:0003676">
    <property type="term" value="F:nucleic acid binding"/>
    <property type="evidence" value="ECO:0007669"/>
    <property type="project" value="InterPro"/>
</dbReference>
<protein>
    <recommendedName>
        <fullName evidence="1">RNase H type-1 domain-containing protein</fullName>
    </recommendedName>
</protein>
<organism evidence="2 3">
    <name type="scientific">Solanum pinnatisectum</name>
    <name type="common">tansyleaf nightshade</name>
    <dbReference type="NCBI Taxonomy" id="50273"/>
    <lineage>
        <taxon>Eukaryota</taxon>
        <taxon>Viridiplantae</taxon>
        <taxon>Streptophyta</taxon>
        <taxon>Embryophyta</taxon>
        <taxon>Tracheophyta</taxon>
        <taxon>Spermatophyta</taxon>
        <taxon>Magnoliopsida</taxon>
        <taxon>eudicotyledons</taxon>
        <taxon>Gunneridae</taxon>
        <taxon>Pentapetalae</taxon>
        <taxon>asterids</taxon>
        <taxon>lamiids</taxon>
        <taxon>Solanales</taxon>
        <taxon>Solanaceae</taxon>
        <taxon>Solanoideae</taxon>
        <taxon>Solaneae</taxon>
        <taxon>Solanum</taxon>
    </lineage>
</organism>
<proteinExistence type="predicted"/>
<comment type="caution">
    <text evidence="2">The sequence shown here is derived from an EMBL/GenBank/DDBJ whole genome shotgun (WGS) entry which is preliminary data.</text>
</comment>